<protein>
    <submittedName>
        <fullName evidence="2">Uncharacterized protein</fullName>
    </submittedName>
</protein>
<sequence>MSDELGAWNNGDGIPLETWTAWEGNYKLAIGYAALLWPRFEAVGKYILVEGAGKENIEGFENQVGSTAKGIETVLNHWHLTDLHHHDDDNLSADKLLFLGNIVKEMWEAKLRSQFPDRPCTVEFFIPDDPENLCEYQISFWQTAWDADEE</sequence>
<evidence type="ECO:0000313" key="3">
    <source>
        <dbReference type="Proteomes" id="UP000231655"/>
    </source>
</evidence>
<dbReference type="EMBL" id="PGTD01000022">
    <property type="protein sequence ID" value="PJE26456.1"/>
    <property type="molecule type" value="Genomic_DNA"/>
</dbReference>
<reference evidence="1 4" key="2">
    <citation type="journal article" date="2018" name="Int. J. Syst. Evol. Microbiol.">
        <title>Pseudooceanicola lipolyticus sp. nov., a marine alphaproteobacterium, reclassification of Oceanicola flagellatus as Pseudooceanicola flagellatus comb. nov. and emended description of the genus Pseudooceanicola.</title>
        <authorList>
            <person name="Huang M.-M."/>
            <person name="Guo L.-L."/>
            <person name="Wu Y.-H."/>
            <person name="Lai Q.-L."/>
            <person name="Shao Z.-Z."/>
            <person name="Wang C.-S."/>
            <person name="Wu M."/>
            <person name="Xu X.-W."/>
        </authorList>
    </citation>
    <scope>NUCLEOTIDE SEQUENCE [LARGE SCALE GENOMIC DNA]</scope>
    <source>
        <strain evidence="1 4">Ar-45</strain>
    </source>
</reference>
<evidence type="ECO:0000313" key="4">
    <source>
        <dbReference type="Proteomes" id="UP000231702"/>
    </source>
</evidence>
<reference evidence="2 3" key="1">
    <citation type="submission" date="2017-09" db="EMBL/GenBank/DDBJ databases">
        <authorList>
            <person name="Ehlers B."/>
            <person name="Leendertz F.H."/>
        </authorList>
    </citation>
    <scope>NUCLEOTIDE SEQUENCE [LARGE SCALE GENOMIC DNA]</scope>
    <source>
        <strain evidence="2 3">CGMCC 1.12662</strain>
    </source>
</reference>
<name>A0A285JH87_9RHOB</name>
<evidence type="ECO:0000313" key="2">
    <source>
        <dbReference type="EMBL" id="SNY59638.1"/>
    </source>
</evidence>
<gene>
    <name evidence="1" type="ORF">CVM39_18105</name>
    <name evidence="2" type="ORF">SAMN06297129_3804</name>
</gene>
<organism evidence="2 3">
    <name type="scientific">Pseudooceanicola antarcticus</name>
    <dbReference type="NCBI Taxonomy" id="1247613"/>
    <lineage>
        <taxon>Bacteria</taxon>
        <taxon>Pseudomonadati</taxon>
        <taxon>Pseudomonadota</taxon>
        <taxon>Alphaproteobacteria</taxon>
        <taxon>Rhodobacterales</taxon>
        <taxon>Paracoccaceae</taxon>
        <taxon>Pseudooceanicola</taxon>
    </lineage>
</organism>
<evidence type="ECO:0000313" key="1">
    <source>
        <dbReference type="EMBL" id="PJE26456.1"/>
    </source>
</evidence>
<dbReference type="EMBL" id="OBEA01000009">
    <property type="protein sequence ID" value="SNY59638.1"/>
    <property type="molecule type" value="Genomic_DNA"/>
</dbReference>
<dbReference type="AlphaFoldDB" id="A0A285JH87"/>
<keyword evidence="4" id="KW-1185">Reference proteome</keyword>
<dbReference type="Proteomes" id="UP000231702">
    <property type="component" value="Unassembled WGS sequence"/>
</dbReference>
<accession>A0A285JH87</accession>
<proteinExistence type="predicted"/>
<dbReference type="Proteomes" id="UP000231655">
    <property type="component" value="Unassembled WGS sequence"/>
</dbReference>